<evidence type="ECO:0000256" key="2">
    <source>
        <dbReference type="ARBA" id="ARBA00004754"/>
    </source>
</evidence>
<dbReference type="InterPro" id="IPR017580">
    <property type="entry name" value="OHCU_decarboxylase-1"/>
</dbReference>
<evidence type="ECO:0000256" key="6">
    <source>
        <dbReference type="ARBA" id="ARBA00023239"/>
    </source>
</evidence>
<evidence type="ECO:0000259" key="7">
    <source>
        <dbReference type="Pfam" id="PF09349"/>
    </source>
</evidence>
<keyword evidence="4" id="KW-0659">Purine metabolism</keyword>
<evidence type="ECO:0000256" key="1">
    <source>
        <dbReference type="ARBA" id="ARBA00001163"/>
    </source>
</evidence>
<dbReference type="PANTHER" id="PTHR43466:SF1">
    <property type="entry name" value="2-OXO-4-HYDROXY-4-CARBOXY-5-UREIDOIMIDAZOLINE DECARBOXYLASE-RELATED"/>
    <property type="match status" value="1"/>
</dbReference>
<dbReference type="EC" id="4.1.1.97" evidence="3"/>
<organism evidence="8 9">
    <name type="scientific">Microbaculum marinisediminis</name>
    <dbReference type="NCBI Taxonomy" id="2931392"/>
    <lineage>
        <taxon>Bacteria</taxon>
        <taxon>Pseudomonadati</taxon>
        <taxon>Pseudomonadota</taxon>
        <taxon>Alphaproteobacteria</taxon>
        <taxon>Hyphomicrobiales</taxon>
        <taxon>Tepidamorphaceae</taxon>
        <taxon>Microbaculum</taxon>
    </lineage>
</organism>
<name>A0AAW5R603_9HYPH</name>
<proteinExistence type="predicted"/>
<protein>
    <recommendedName>
        <fullName evidence="3">2-oxo-4-hydroxy-4-carboxy-5-ureidoimidazoline decarboxylase</fullName>
        <ecNumber evidence="3">4.1.1.97</ecNumber>
    </recommendedName>
</protein>
<reference evidence="8 9" key="1">
    <citation type="submission" date="2022-04" db="EMBL/GenBank/DDBJ databases">
        <authorList>
            <person name="Ye Y.-Q."/>
            <person name="Du Z.-J."/>
        </authorList>
    </citation>
    <scope>NUCLEOTIDE SEQUENCE [LARGE SCALE GENOMIC DNA]</scope>
    <source>
        <strain evidence="8 9">A6E488</strain>
    </source>
</reference>
<dbReference type="EMBL" id="JALIDZ010000010">
    <property type="protein sequence ID" value="MCT8974113.1"/>
    <property type="molecule type" value="Genomic_DNA"/>
</dbReference>
<comment type="catalytic activity">
    <reaction evidence="1">
        <text>5-hydroxy-2-oxo-4-ureido-2,5-dihydro-1H-imidazole-5-carboxylate + H(+) = (S)-allantoin + CO2</text>
        <dbReference type="Rhea" id="RHEA:26301"/>
        <dbReference type="ChEBI" id="CHEBI:15378"/>
        <dbReference type="ChEBI" id="CHEBI:15678"/>
        <dbReference type="ChEBI" id="CHEBI:16526"/>
        <dbReference type="ChEBI" id="CHEBI:58639"/>
        <dbReference type="EC" id="4.1.1.97"/>
    </reaction>
</comment>
<evidence type="ECO:0000313" key="8">
    <source>
        <dbReference type="EMBL" id="MCT8974113.1"/>
    </source>
</evidence>
<dbReference type="GO" id="GO:0051997">
    <property type="term" value="F:2-oxo-4-hydroxy-4-carboxy-5-ureidoimidazoline decarboxylase activity"/>
    <property type="evidence" value="ECO:0007669"/>
    <property type="project" value="UniProtKB-EC"/>
</dbReference>
<comment type="pathway">
    <text evidence="2">Purine metabolism; urate degradation; (S)-allantoin from urate: step 3/3.</text>
</comment>
<keyword evidence="6 8" id="KW-0456">Lyase</keyword>
<keyword evidence="5" id="KW-0210">Decarboxylase</keyword>
<evidence type="ECO:0000256" key="3">
    <source>
        <dbReference type="ARBA" id="ARBA00012257"/>
    </source>
</evidence>
<dbReference type="Gene3D" id="1.10.3330.10">
    <property type="entry name" value="Oxo-4-hydroxy-4-carboxy-5-ureidoimidazoline decarboxylase"/>
    <property type="match status" value="1"/>
</dbReference>
<dbReference type="AlphaFoldDB" id="A0AAW5R603"/>
<dbReference type="SUPFAM" id="SSF158694">
    <property type="entry name" value="UraD-Like"/>
    <property type="match status" value="1"/>
</dbReference>
<feature type="domain" description="Oxo-4-hydroxy-4-carboxy-5-ureidoimidazoline decarboxylase" evidence="7">
    <location>
        <begin position="1"/>
        <end position="155"/>
    </location>
</feature>
<dbReference type="PANTHER" id="PTHR43466">
    <property type="entry name" value="2-OXO-4-HYDROXY-4-CARBOXY-5-UREIDOIMIDAZOLINE DECARBOXYLASE-RELATED"/>
    <property type="match status" value="1"/>
</dbReference>
<keyword evidence="9" id="KW-1185">Reference proteome</keyword>
<sequence length="160" mass="17656">MDPAAFVAAFADIAEHSPWVAERAAAERPFRDRSAVVDAFARAVRSADADDRLALLRAHPDLAGRAAIAGQIGADSRSEQAGAGLDRLTADEFTRFTEMNTAYRDRFGFPFILAVRGATKHDILAAFEARIDNDRAGEFETALEQVCRIMRFRLEDRIAE</sequence>
<dbReference type="GO" id="GO:0000255">
    <property type="term" value="P:allantoin metabolic process"/>
    <property type="evidence" value="ECO:0007669"/>
    <property type="project" value="InterPro"/>
</dbReference>
<dbReference type="Pfam" id="PF09349">
    <property type="entry name" value="OHCU_decarbox"/>
    <property type="match status" value="1"/>
</dbReference>
<evidence type="ECO:0000256" key="4">
    <source>
        <dbReference type="ARBA" id="ARBA00022631"/>
    </source>
</evidence>
<dbReference type="GO" id="GO:0006144">
    <property type="term" value="P:purine nucleobase metabolic process"/>
    <property type="evidence" value="ECO:0007669"/>
    <property type="project" value="UniProtKB-KW"/>
</dbReference>
<evidence type="ECO:0000313" key="9">
    <source>
        <dbReference type="Proteomes" id="UP001320898"/>
    </source>
</evidence>
<dbReference type="InterPro" id="IPR036778">
    <property type="entry name" value="OHCU_decarboxylase_sf"/>
</dbReference>
<dbReference type="Proteomes" id="UP001320898">
    <property type="component" value="Unassembled WGS sequence"/>
</dbReference>
<accession>A0AAW5R603</accession>
<comment type="caution">
    <text evidence="8">The sequence shown here is derived from an EMBL/GenBank/DDBJ whole genome shotgun (WGS) entry which is preliminary data.</text>
</comment>
<dbReference type="InterPro" id="IPR018020">
    <property type="entry name" value="OHCU_decarboxylase"/>
</dbReference>
<dbReference type="GO" id="GO:0019628">
    <property type="term" value="P:urate catabolic process"/>
    <property type="evidence" value="ECO:0007669"/>
    <property type="project" value="TreeGrafter"/>
</dbReference>
<dbReference type="NCBIfam" id="TIGR03164">
    <property type="entry name" value="UHCUDC"/>
    <property type="match status" value="1"/>
</dbReference>
<gene>
    <name evidence="8" type="primary">uraD</name>
    <name evidence="8" type="ORF">MUB46_19790</name>
</gene>
<evidence type="ECO:0000256" key="5">
    <source>
        <dbReference type="ARBA" id="ARBA00022793"/>
    </source>
</evidence>
<dbReference type="RefSeq" id="WP_261617760.1">
    <property type="nucleotide sequence ID" value="NZ_JALIDZ010000010.1"/>
</dbReference>